<feature type="region of interest" description="Disordered" evidence="1">
    <location>
        <begin position="1"/>
        <end position="23"/>
    </location>
</feature>
<dbReference type="Proteomes" id="UP000266723">
    <property type="component" value="Unassembled WGS sequence"/>
</dbReference>
<proteinExistence type="predicted"/>
<comment type="caution">
    <text evidence="2">The sequence shown here is derived from an EMBL/GenBank/DDBJ whole genome shotgun (WGS) entry which is preliminary data.</text>
</comment>
<gene>
    <name evidence="2" type="ORF">DY000_02060748</name>
</gene>
<evidence type="ECO:0000313" key="2">
    <source>
        <dbReference type="EMBL" id="KAF3520589.1"/>
    </source>
</evidence>
<name>A0ABQ7B308_BRACR</name>
<evidence type="ECO:0000256" key="1">
    <source>
        <dbReference type="SAM" id="MobiDB-lite"/>
    </source>
</evidence>
<reference evidence="2 3" key="1">
    <citation type="journal article" date="2020" name="BMC Genomics">
        <title>Intraspecific diversification of the crop wild relative Brassica cretica Lam. using demographic model selection.</title>
        <authorList>
            <person name="Kioukis A."/>
            <person name="Michalopoulou V.A."/>
            <person name="Briers L."/>
            <person name="Pirintsos S."/>
            <person name="Studholme D.J."/>
            <person name="Pavlidis P."/>
            <person name="Sarris P.F."/>
        </authorList>
    </citation>
    <scope>NUCLEOTIDE SEQUENCE [LARGE SCALE GENOMIC DNA]</scope>
    <source>
        <strain evidence="3">cv. PFS-1207/04</strain>
    </source>
</reference>
<organism evidence="2 3">
    <name type="scientific">Brassica cretica</name>
    <name type="common">Mustard</name>
    <dbReference type="NCBI Taxonomy" id="69181"/>
    <lineage>
        <taxon>Eukaryota</taxon>
        <taxon>Viridiplantae</taxon>
        <taxon>Streptophyta</taxon>
        <taxon>Embryophyta</taxon>
        <taxon>Tracheophyta</taxon>
        <taxon>Spermatophyta</taxon>
        <taxon>Magnoliopsida</taxon>
        <taxon>eudicotyledons</taxon>
        <taxon>Gunneridae</taxon>
        <taxon>Pentapetalae</taxon>
        <taxon>rosids</taxon>
        <taxon>malvids</taxon>
        <taxon>Brassicales</taxon>
        <taxon>Brassicaceae</taxon>
        <taxon>Brassiceae</taxon>
        <taxon>Brassica</taxon>
    </lineage>
</organism>
<feature type="compositionally biased region" description="Basic and acidic residues" evidence="1">
    <location>
        <begin position="1"/>
        <end position="10"/>
    </location>
</feature>
<accession>A0ABQ7B308</accession>
<dbReference type="EMBL" id="QGKV02001556">
    <property type="protein sequence ID" value="KAF3520589.1"/>
    <property type="molecule type" value="Genomic_DNA"/>
</dbReference>
<protein>
    <submittedName>
        <fullName evidence="2">Uncharacterized protein</fullName>
    </submittedName>
</protein>
<keyword evidence="3" id="KW-1185">Reference proteome</keyword>
<sequence length="56" mass="5950">MSGNTKDKIAVRNNAGKTTPAAAGPMANAYANATVLEKIENLAAIFRHRKCNEMSS</sequence>
<evidence type="ECO:0000313" key="3">
    <source>
        <dbReference type="Proteomes" id="UP000266723"/>
    </source>
</evidence>